<accession>A0ABP9ZEF3</accession>
<dbReference type="EMBL" id="BAABUK010000043">
    <property type="protein sequence ID" value="GAA5817500.1"/>
    <property type="molecule type" value="Genomic_DNA"/>
</dbReference>
<evidence type="ECO:0000313" key="2">
    <source>
        <dbReference type="Proteomes" id="UP001473302"/>
    </source>
</evidence>
<proteinExistence type="predicted"/>
<evidence type="ECO:0000313" key="1">
    <source>
        <dbReference type="EMBL" id="GAA5817500.1"/>
    </source>
</evidence>
<gene>
    <name evidence="1" type="ORF">MFLAVUS_011048</name>
</gene>
<sequence>MFGIEKFENRRLRLGFSMKTNDHMMQKTRQDMSNREKDLYPLYKNPFGITENDRIIGIDSGICDIVCGVDCDPRGLTNKQTTKQHSFAVSNYYYKMSSGMEWPKQKELKNRASSNIEARYDRLQTRKISRIIAQDYIVRVVLGRTKFGEDLKLTRKSSFYSRRKKRKLFRQQHQDDLRPNDDVRRTVVAYGDAISPLNICNLRKKKHRSSGLGENMAESRSTLKCYDEQNRILRKTSQYPERMLSGNRHWNRDVNAAANIRSVLVEYTRQDFNFNSRPTQLSRGQQDQGL</sequence>
<organism evidence="1 2">
    <name type="scientific">Mucor flavus</name>
    <dbReference type="NCBI Taxonomy" id="439312"/>
    <lineage>
        <taxon>Eukaryota</taxon>
        <taxon>Fungi</taxon>
        <taxon>Fungi incertae sedis</taxon>
        <taxon>Mucoromycota</taxon>
        <taxon>Mucoromycotina</taxon>
        <taxon>Mucoromycetes</taxon>
        <taxon>Mucorales</taxon>
        <taxon>Mucorineae</taxon>
        <taxon>Mucoraceae</taxon>
        <taxon>Mucor</taxon>
    </lineage>
</organism>
<keyword evidence="2" id="KW-1185">Reference proteome</keyword>
<protein>
    <submittedName>
        <fullName evidence="1">Uncharacterized protein</fullName>
    </submittedName>
</protein>
<reference evidence="1 2" key="1">
    <citation type="submission" date="2024-04" db="EMBL/GenBank/DDBJ databases">
        <title>genome sequences of Mucor flavus KT1a and Helicostylum pulchrum KT1b strains isolated from the surface of a dry-aged beef.</title>
        <authorList>
            <person name="Toyotome T."/>
            <person name="Hosono M."/>
            <person name="Torimaru M."/>
            <person name="Fukuda K."/>
            <person name="Mikami N."/>
        </authorList>
    </citation>
    <scope>NUCLEOTIDE SEQUENCE [LARGE SCALE GENOMIC DNA]</scope>
    <source>
        <strain evidence="1 2">KT1a</strain>
    </source>
</reference>
<dbReference type="Proteomes" id="UP001473302">
    <property type="component" value="Unassembled WGS sequence"/>
</dbReference>
<name>A0ABP9ZEF3_9FUNG</name>
<comment type="caution">
    <text evidence="1">The sequence shown here is derived from an EMBL/GenBank/DDBJ whole genome shotgun (WGS) entry which is preliminary data.</text>
</comment>